<feature type="compositionally biased region" description="Basic and acidic residues" evidence="1">
    <location>
        <begin position="519"/>
        <end position="530"/>
    </location>
</feature>
<feature type="region of interest" description="Disordered" evidence="1">
    <location>
        <begin position="1"/>
        <end position="89"/>
    </location>
</feature>
<feature type="compositionally biased region" description="Low complexity" evidence="1">
    <location>
        <begin position="35"/>
        <end position="58"/>
    </location>
</feature>
<feature type="compositionally biased region" description="Acidic residues" evidence="1">
    <location>
        <begin position="229"/>
        <end position="245"/>
    </location>
</feature>
<dbReference type="RefSeq" id="XP_029216251.1">
    <property type="nucleotide sequence ID" value="XM_029360892.1"/>
</dbReference>
<keyword evidence="3" id="KW-1185">Reference proteome</keyword>
<organism evidence="2 3">
    <name type="scientific">Besnoitia besnoiti</name>
    <name type="common">Apicomplexan protozoan</name>
    <dbReference type="NCBI Taxonomy" id="94643"/>
    <lineage>
        <taxon>Eukaryota</taxon>
        <taxon>Sar</taxon>
        <taxon>Alveolata</taxon>
        <taxon>Apicomplexa</taxon>
        <taxon>Conoidasida</taxon>
        <taxon>Coccidia</taxon>
        <taxon>Eucoccidiorida</taxon>
        <taxon>Eimeriorina</taxon>
        <taxon>Sarcocystidae</taxon>
        <taxon>Besnoitia</taxon>
    </lineage>
</organism>
<feature type="region of interest" description="Disordered" evidence="1">
    <location>
        <begin position="426"/>
        <end position="446"/>
    </location>
</feature>
<dbReference type="Proteomes" id="UP000224006">
    <property type="component" value="Chromosome XI"/>
</dbReference>
<sequence>MNAAAGGGRPRGLRFSRRDPAESLRLKPSSIPEDSFSSSSSFSPSYSSFSSSSSSFSSLAAASIPQTRGSAERNASRLSPELRCAGRRLPEDASRRLRLLRSPSFSEGEDAHSDAGRDYAKRRPRAAEAREYKRLRRGRDAETALREGGDERFGGRREEKKEDGRQTAFYAALQEGVFAQRLWRVIDPSGPWLLKCRGFEEELGEDSRRRLDFAGATGRDHHEAREEERQEDEEAEREEDEEEETQALSGESATDAEESNLAAGLASFALSSAALVRRVSSLLCSASAASTSIQIASAEPAGAADESPPCERVLVLSEVIEGILPLRVRLPLSLLSQSAAVLRQQLFLPSLALLAVFQRELAQLHAKVFPAASAAEEEGARGEEALAKRIRKAVAVEFLAPALRVAGESAAASALAPLLPSRDLTTSLTTPQRAPSPCAAEATSPETPTWPAELFRWTRPTAAAYSALTAALLPPPCRADVYSVFSSKAASFGSLDFSASLAPAAPSSLAPAAPSSFALRRDERKVEKARPPASGVAVERHAPLTKPADLFAAAAYPPRVAVERVEADGDTLSRPKAEIPAMRIVVPSLETRRRDTGGRGRGLTLAASEKSLQTKT</sequence>
<gene>
    <name evidence="2" type="ORF">BESB_021830</name>
</gene>
<comment type="caution">
    <text evidence="2">The sequence shown here is derived from an EMBL/GenBank/DDBJ whole genome shotgun (WGS) entry which is preliminary data.</text>
</comment>
<reference evidence="2 3" key="1">
    <citation type="submission" date="2017-09" db="EMBL/GenBank/DDBJ databases">
        <title>Genome sequencing of Besnoitia besnoiti strain Bb-Ger1.</title>
        <authorList>
            <person name="Schares G."/>
            <person name="Venepally P."/>
            <person name="Lorenzi H.A."/>
        </authorList>
    </citation>
    <scope>NUCLEOTIDE SEQUENCE [LARGE SCALE GENOMIC DNA]</scope>
    <source>
        <strain evidence="2 3">Bb-Ger1</strain>
    </source>
</reference>
<proteinExistence type="predicted"/>
<dbReference type="KEGG" id="bbes:BESB_021830"/>
<feature type="compositionally biased region" description="Gly residues" evidence="1">
    <location>
        <begin position="1"/>
        <end position="10"/>
    </location>
</feature>
<dbReference type="AlphaFoldDB" id="A0A2A9MA25"/>
<evidence type="ECO:0000313" key="3">
    <source>
        <dbReference type="Proteomes" id="UP000224006"/>
    </source>
</evidence>
<feature type="region of interest" description="Disordered" evidence="1">
    <location>
        <begin position="214"/>
        <end position="256"/>
    </location>
</feature>
<feature type="compositionally biased region" description="Basic and acidic residues" evidence="1">
    <location>
        <begin position="214"/>
        <end position="228"/>
    </location>
</feature>
<accession>A0A2A9MA25</accession>
<feature type="compositionally biased region" description="Basic and acidic residues" evidence="1">
    <location>
        <begin position="16"/>
        <end position="25"/>
    </location>
</feature>
<protein>
    <submittedName>
        <fullName evidence="2">Uncharacterized protein</fullName>
    </submittedName>
</protein>
<feature type="region of interest" description="Disordered" evidence="1">
    <location>
        <begin position="589"/>
        <end position="616"/>
    </location>
</feature>
<dbReference type="EMBL" id="NWUJ01000012">
    <property type="protein sequence ID" value="PFH32242.1"/>
    <property type="molecule type" value="Genomic_DNA"/>
</dbReference>
<feature type="region of interest" description="Disordered" evidence="1">
    <location>
        <begin position="104"/>
        <end position="164"/>
    </location>
</feature>
<evidence type="ECO:0000313" key="2">
    <source>
        <dbReference type="EMBL" id="PFH32242.1"/>
    </source>
</evidence>
<feature type="region of interest" description="Disordered" evidence="1">
    <location>
        <begin position="516"/>
        <end position="538"/>
    </location>
</feature>
<name>A0A2A9MA25_BESBE</name>
<feature type="compositionally biased region" description="Basic and acidic residues" evidence="1">
    <location>
        <begin position="109"/>
        <end position="164"/>
    </location>
</feature>
<dbReference type="GeneID" id="40307244"/>
<dbReference type="VEuPathDB" id="ToxoDB:BESB_021830"/>
<evidence type="ECO:0000256" key="1">
    <source>
        <dbReference type="SAM" id="MobiDB-lite"/>
    </source>
</evidence>